<dbReference type="STRING" id="989403.SAMN05421798_11522"/>
<sequence>MTHNRVGYCVRSLLVTSAVCATLSSSFAAATNIDLLTISTQTLHQCTQTVGRVDRLACFDRLFETPLEVLTAEEPLPAFVKNVDAEDGPLEHQARLMEKGRETNDRNWQFRFGSLGHPARFRWEDIQDERSKKKSKRVSSTVIPEKVEATFQENRPEPVIEPGATNVYLSMKEFRSADTAAGEKPAILLLSCVADITTAALILNGPLPARRVPLRVLLKDQQIQDDMWQAAESKRVLISPRGLTSIAHINRWSQVERVQFEVDIGGQSRAYLFETANLKDLLKPIRRACHW</sequence>
<dbReference type="Proteomes" id="UP000076577">
    <property type="component" value="Unassembled WGS sequence"/>
</dbReference>
<accession>A0A165SYD8</accession>
<gene>
    <name evidence="2" type="ORF">PsAD2_04569</name>
</gene>
<dbReference type="OrthoDB" id="7831428at2"/>
<dbReference type="InterPro" id="IPR017738">
    <property type="entry name" value="T6SS-assoc_VCA0118"/>
</dbReference>
<dbReference type="PATRIC" id="fig|989403.3.peg.5001"/>
<keyword evidence="1" id="KW-0732">Signal</keyword>
<dbReference type="RefSeq" id="WP_082825760.1">
    <property type="nucleotide sequence ID" value="NZ_FOFM01000015.1"/>
</dbReference>
<reference evidence="2 3" key="1">
    <citation type="journal article" date="2016" name="Front. Microbiol.">
        <title>Comparative Genomic Analysis Reveals a Diverse Repertoire of Genes Involved in Prokaryote-Eukaryote Interactions within the Pseudovibrio Genus.</title>
        <authorList>
            <person name="Romano S."/>
            <person name="Fernandez-Guerra A."/>
            <person name="Reen F.J."/>
            <person name="Glockner F.O."/>
            <person name="Crowley S.P."/>
            <person name="O'Sullivan O."/>
            <person name="Cotter P.D."/>
            <person name="Adams C."/>
            <person name="Dobson A.D."/>
            <person name="O'Gara F."/>
        </authorList>
    </citation>
    <scope>NUCLEOTIDE SEQUENCE [LARGE SCALE GENOMIC DNA]</scope>
    <source>
        <strain evidence="2 3">Ad2</strain>
    </source>
</reference>
<evidence type="ECO:0000256" key="1">
    <source>
        <dbReference type="SAM" id="SignalP"/>
    </source>
</evidence>
<feature type="signal peptide" evidence="1">
    <location>
        <begin position="1"/>
        <end position="28"/>
    </location>
</feature>
<evidence type="ECO:0000313" key="3">
    <source>
        <dbReference type="Proteomes" id="UP000076577"/>
    </source>
</evidence>
<proteinExistence type="predicted"/>
<organism evidence="2 3">
    <name type="scientific">Pseudovibrio axinellae</name>
    <dbReference type="NCBI Taxonomy" id="989403"/>
    <lineage>
        <taxon>Bacteria</taxon>
        <taxon>Pseudomonadati</taxon>
        <taxon>Pseudomonadota</taxon>
        <taxon>Alphaproteobacteria</taxon>
        <taxon>Hyphomicrobiales</taxon>
        <taxon>Stappiaceae</taxon>
        <taxon>Pseudovibrio</taxon>
    </lineage>
</organism>
<evidence type="ECO:0008006" key="4">
    <source>
        <dbReference type="Google" id="ProtNLM"/>
    </source>
</evidence>
<feature type="chain" id="PRO_5007866752" description="Type VI secretion-associated protein, VC_A0118 family" evidence="1">
    <location>
        <begin position="29"/>
        <end position="291"/>
    </location>
</feature>
<protein>
    <recommendedName>
        <fullName evidence="4">Type VI secretion-associated protein, VC_A0118 family</fullName>
    </recommendedName>
</protein>
<keyword evidence="3" id="KW-1185">Reference proteome</keyword>
<dbReference type="EMBL" id="LMCB01000160">
    <property type="protein sequence ID" value="KZL05018.1"/>
    <property type="molecule type" value="Genomic_DNA"/>
</dbReference>
<dbReference type="Pfam" id="PF11319">
    <property type="entry name" value="VasI"/>
    <property type="match status" value="1"/>
</dbReference>
<comment type="caution">
    <text evidence="2">The sequence shown here is derived from an EMBL/GenBank/DDBJ whole genome shotgun (WGS) entry which is preliminary data.</text>
</comment>
<name>A0A165SYD8_9HYPH</name>
<dbReference type="AlphaFoldDB" id="A0A165SYD8"/>
<evidence type="ECO:0000313" key="2">
    <source>
        <dbReference type="EMBL" id="KZL05018.1"/>
    </source>
</evidence>